<dbReference type="PANTHER" id="PTHR36111:SF2">
    <property type="entry name" value="INNER MEMBRANE PROTEIN"/>
    <property type="match status" value="1"/>
</dbReference>
<feature type="transmembrane region" description="Helical" evidence="1">
    <location>
        <begin position="69"/>
        <end position="87"/>
    </location>
</feature>
<organism evidence="2 3">
    <name type="scientific">Parablautia muri</name>
    <dbReference type="NCBI Taxonomy" id="2320879"/>
    <lineage>
        <taxon>Bacteria</taxon>
        <taxon>Bacillati</taxon>
        <taxon>Bacillota</taxon>
        <taxon>Clostridia</taxon>
        <taxon>Lachnospirales</taxon>
        <taxon>Lachnospiraceae</taxon>
        <taxon>Parablautia</taxon>
    </lineage>
</organism>
<keyword evidence="1" id="KW-0472">Membrane</keyword>
<feature type="transmembrane region" description="Helical" evidence="1">
    <location>
        <begin position="152"/>
        <end position="175"/>
    </location>
</feature>
<sequence>MIGFGTLINTAAVVAGGLIGLKLKNGIKQNMQAILMQACGVATIFIGGSGALSKMLVFQDGKFETQGTMLLIFSLVLGSLLGEWIDIEKKMDILGEKIKKAVKAEKDNLFVEGFVNVSLIICVGAMAIVGAIQDGIRGDYSLLTAKAILDFVIVVVFAAVYGIGAVFSAVPILVYQGAITLAAAFLGSFVSDVIVSDLSFIGSALIFCVGINIGFGKKFKVGNMLPALAVPIIYELIYPVMN</sequence>
<keyword evidence="3" id="KW-1185">Reference proteome</keyword>
<feature type="transmembrane region" description="Helical" evidence="1">
    <location>
        <begin position="182"/>
        <end position="215"/>
    </location>
</feature>
<evidence type="ECO:0000313" key="2">
    <source>
        <dbReference type="EMBL" id="NBJ93057.1"/>
    </source>
</evidence>
<dbReference type="EMBL" id="QZDT01000015">
    <property type="protein sequence ID" value="NBJ93057.1"/>
    <property type="molecule type" value="Genomic_DNA"/>
</dbReference>
<dbReference type="PANTHER" id="PTHR36111">
    <property type="entry name" value="INNER MEMBRANE PROTEIN-RELATED"/>
    <property type="match status" value="1"/>
</dbReference>
<reference evidence="2" key="1">
    <citation type="submission" date="2018-09" db="EMBL/GenBank/DDBJ databases">
        <title>Murine metabolic-syndrome-specific gut microbial biobank.</title>
        <authorList>
            <person name="Liu C."/>
        </authorList>
    </citation>
    <scope>NUCLEOTIDE SEQUENCE</scope>
    <source>
        <strain evidence="2">D42-62</strain>
    </source>
</reference>
<dbReference type="Proteomes" id="UP001154420">
    <property type="component" value="Unassembled WGS sequence"/>
</dbReference>
<gene>
    <name evidence="2" type="ORF">D5281_10720</name>
</gene>
<evidence type="ECO:0000256" key="1">
    <source>
        <dbReference type="SAM" id="Phobius"/>
    </source>
</evidence>
<dbReference type="InterPro" id="IPR007563">
    <property type="entry name" value="DUF554"/>
</dbReference>
<protein>
    <submittedName>
        <fullName evidence="2">DUF554 domain-containing protein</fullName>
    </submittedName>
</protein>
<dbReference type="AlphaFoldDB" id="A0A9X5GTJ1"/>
<proteinExistence type="predicted"/>
<evidence type="ECO:0000313" key="3">
    <source>
        <dbReference type="Proteomes" id="UP001154420"/>
    </source>
</evidence>
<keyword evidence="1" id="KW-1133">Transmembrane helix</keyword>
<dbReference type="OrthoDB" id="9797976at2"/>
<accession>A0A9X5GTJ1</accession>
<comment type="caution">
    <text evidence="2">The sequence shown here is derived from an EMBL/GenBank/DDBJ whole genome shotgun (WGS) entry which is preliminary data.</text>
</comment>
<name>A0A9X5GTJ1_9FIRM</name>
<feature type="transmembrane region" description="Helical" evidence="1">
    <location>
        <begin position="108"/>
        <end position="132"/>
    </location>
</feature>
<feature type="transmembrane region" description="Helical" evidence="1">
    <location>
        <begin position="35"/>
        <end position="57"/>
    </location>
</feature>
<keyword evidence="1" id="KW-0812">Transmembrane</keyword>
<feature type="transmembrane region" description="Helical" evidence="1">
    <location>
        <begin position="6"/>
        <end position="23"/>
    </location>
</feature>
<dbReference type="Pfam" id="PF04474">
    <property type="entry name" value="DUF554"/>
    <property type="match status" value="1"/>
</dbReference>